<evidence type="ECO:0000313" key="7">
    <source>
        <dbReference type="Proteomes" id="UP001207528"/>
    </source>
</evidence>
<dbReference type="AlphaFoldDB" id="A0AAW5SQA4"/>
<accession>A0AAW5SQA4</accession>
<feature type="compositionally biased region" description="Pro residues" evidence="1">
    <location>
        <begin position="45"/>
        <end position="54"/>
    </location>
</feature>
<proteinExistence type="predicted"/>
<evidence type="ECO:0000256" key="2">
    <source>
        <dbReference type="SAM" id="SignalP"/>
    </source>
</evidence>
<evidence type="ECO:0000313" key="4">
    <source>
        <dbReference type="EMBL" id="GAT08772.1"/>
    </source>
</evidence>
<dbReference type="InterPro" id="IPR007969">
    <property type="entry name" value="DUF732"/>
</dbReference>
<feature type="region of interest" description="Disordered" evidence="1">
    <location>
        <begin position="37"/>
        <end position="62"/>
    </location>
</feature>
<dbReference type="Pfam" id="PF05305">
    <property type="entry name" value="DUF732"/>
    <property type="match status" value="1"/>
</dbReference>
<reference evidence="5" key="3">
    <citation type="journal article" date="2022" name="BMC Genomics">
        <title>Comparative genome analysis of mycobacteria focusing on tRNA and non-coding RNA.</title>
        <authorList>
            <person name="Behra P.R.K."/>
            <person name="Pettersson B.M.F."/>
            <person name="Ramesh M."/>
            <person name="Das S."/>
            <person name="Dasgupta S."/>
            <person name="Kirsebom L.A."/>
        </authorList>
    </citation>
    <scope>NUCLEOTIDE SEQUENCE</scope>
    <source>
        <strain evidence="5">DSM 44203</strain>
    </source>
</reference>
<evidence type="ECO:0000313" key="5">
    <source>
        <dbReference type="EMBL" id="MCV7025999.1"/>
    </source>
</evidence>
<name>A0AAW5SQA4_MYCNV</name>
<feature type="domain" description="DUF732" evidence="3">
    <location>
        <begin position="71"/>
        <end position="151"/>
    </location>
</feature>
<gene>
    <name evidence="5" type="ORF">H7I77_22045</name>
    <name evidence="4" type="ORF">RMCN_1905</name>
</gene>
<comment type="caution">
    <text evidence="5">The sequence shown here is derived from an EMBL/GenBank/DDBJ whole genome shotgun (WGS) entry which is preliminary data.</text>
</comment>
<dbReference type="RefSeq" id="WP_064416101.1">
    <property type="nucleotide sequence ID" value="NZ_BCTA01000026.1"/>
</dbReference>
<dbReference type="EMBL" id="BCTA01000026">
    <property type="protein sequence ID" value="GAT08772.1"/>
    <property type="molecule type" value="Genomic_DNA"/>
</dbReference>
<organism evidence="5 7">
    <name type="scientific">Mycolicibacterium novocastrense</name>
    <name type="common">Mycobacterium novocastrense</name>
    <dbReference type="NCBI Taxonomy" id="59813"/>
    <lineage>
        <taxon>Bacteria</taxon>
        <taxon>Bacillati</taxon>
        <taxon>Actinomycetota</taxon>
        <taxon>Actinomycetes</taxon>
        <taxon>Mycobacteriales</taxon>
        <taxon>Mycobacteriaceae</taxon>
        <taxon>Mycolicibacterium</taxon>
    </lineage>
</organism>
<evidence type="ECO:0000259" key="3">
    <source>
        <dbReference type="Pfam" id="PF05305"/>
    </source>
</evidence>
<dbReference type="EMBL" id="JACKTI010000058">
    <property type="protein sequence ID" value="MCV7025999.1"/>
    <property type="molecule type" value="Genomic_DNA"/>
</dbReference>
<dbReference type="Proteomes" id="UP001207528">
    <property type="component" value="Unassembled WGS sequence"/>
</dbReference>
<reference evidence="5" key="2">
    <citation type="submission" date="2020-07" db="EMBL/GenBank/DDBJ databases">
        <authorList>
            <person name="Pettersson B.M.F."/>
            <person name="Behra P.R.K."/>
            <person name="Ramesh M."/>
            <person name="Das S."/>
            <person name="Dasgupta S."/>
            <person name="Kirsebom L.A."/>
        </authorList>
    </citation>
    <scope>NUCLEOTIDE SEQUENCE</scope>
    <source>
        <strain evidence="5">DSM 44203</strain>
    </source>
</reference>
<protein>
    <submittedName>
        <fullName evidence="5">DUF732 domain-containing protein</fullName>
    </submittedName>
</protein>
<dbReference type="PROSITE" id="PS51257">
    <property type="entry name" value="PROKAR_LIPOPROTEIN"/>
    <property type="match status" value="1"/>
</dbReference>
<keyword evidence="6" id="KW-1185">Reference proteome</keyword>
<evidence type="ECO:0000313" key="6">
    <source>
        <dbReference type="Proteomes" id="UP000069773"/>
    </source>
</evidence>
<evidence type="ECO:0000256" key="1">
    <source>
        <dbReference type="SAM" id="MobiDB-lite"/>
    </source>
</evidence>
<dbReference type="Proteomes" id="UP000069773">
    <property type="component" value="Unassembled WGS sequence"/>
</dbReference>
<feature type="chain" id="PRO_5043532021" evidence="2">
    <location>
        <begin position="33"/>
        <end position="151"/>
    </location>
</feature>
<keyword evidence="2" id="KW-0732">Signal</keyword>
<reference evidence="4 6" key="1">
    <citation type="journal article" date="2016" name="Genome Announc.">
        <title>Draft Genome Sequences of Five Rapidly Growing Mycobacterium Species, M. thermoresistibile, M. fortuitum subsp. acetamidolyticum, M. canariasense, M. brisbanense, and M. novocastrense.</title>
        <authorList>
            <person name="Katahira K."/>
            <person name="Ogura Y."/>
            <person name="Gotoh Y."/>
            <person name="Hayashi T."/>
        </authorList>
    </citation>
    <scope>NUCLEOTIDE SEQUENCE [LARGE SCALE GENOMIC DNA]</scope>
    <source>
        <strain evidence="4 6">JCM18114</strain>
    </source>
</reference>
<sequence>MQRSVRTTAAGSLLIASATALLTGCSGPDVMAAMGLPTSEAAPAPGQPSEPTAPPSATGHSNTLVLTDRQKGYLDALTSAGVTPSSDLLALRIGSYVCQARAARHDDQKVWDSIYPLVRGDAMDHISGRKPTVNVHAATADYIRIATERLC</sequence>
<feature type="signal peptide" evidence="2">
    <location>
        <begin position="1"/>
        <end position="32"/>
    </location>
</feature>